<dbReference type="InterPro" id="IPR001611">
    <property type="entry name" value="Leu-rich_rpt"/>
</dbReference>
<keyword evidence="1" id="KW-0433">Leucine-rich repeat</keyword>
<dbReference type="PANTHER" id="PTHR48060">
    <property type="entry name" value="DNA DAMAGE-REPAIR/TOLERATION PROTEIN DRT100"/>
    <property type="match status" value="1"/>
</dbReference>
<comment type="caution">
    <text evidence="9">The sequence shown here is derived from an EMBL/GenBank/DDBJ whole genome shotgun (WGS) entry which is preliminary data.</text>
</comment>
<evidence type="ECO:0000256" key="5">
    <source>
        <dbReference type="ARBA" id="ARBA00022989"/>
    </source>
</evidence>
<gene>
    <name evidence="9" type="ORF">F3Y22_tig00110384pilonHSYRG00623</name>
</gene>
<dbReference type="InterPro" id="IPR003591">
    <property type="entry name" value="Leu-rich_rpt_typical-subtyp"/>
</dbReference>
<dbReference type="EMBL" id="VEPZ02000964">
    <property type="protein sequence ID" value="KAE8707364.1"/>
    <property type="molecule type" value="Genomic_DNA"/>
</dbReference>
<keyword evidence="10" id="KW-1185">Reference proteome</keyword>
<keyword evidence="2" id="KW-0812">Transmembrane</keyword>
<dbReference type="AlphaFoldDB" id="A0A6A3ARX9"/>
<evidence type="ECO:0000256" key="3">
    <source>
        <dbReference type="ARBA" id="ARBA00022729"/>
    </source>
</evidence>
<evidence type="ECO:0000259" key="8">
    <source>
        <dbReference type="Pfam" id="PF08263"/>
    </source>
</evidence>
<evidence type="ECO:0000256" key="2">
    <source>
        <dbReference type="ARBA" id="ARBA00022692"/>
    </source>
</evidence>
<evidence type="ECO:0000313" key="10">
    <source>
        <dbReference type="Proteomes" id="UP000436088"/>
    </source>
</evidence>
<organism evidence="9 10">
    <name type="scientific">Hibiscus syriacus</name>
    <name type="common">Rose of Sharon</name>
    <dbReference type="NCBI Taxonomy" id="106335"/>
    <lineage>
        <taxon>Eukaryota</taxon>
        <taxon>Viridiplantae</taxon>
        <taxon>Streptophyta</taxon>
        <taxon>Embryophyta</taxon>
        <taxon>Tracheophyta</taxon>
        <taxon>Spermatophyta</taxon>
        <taxon>Magnoliopsida</taxon>
        <taxon>eudicotyledons</taxon>
        <taxon>Gunneridae</taxon>
        <taxon>Pentapetalae</taxon>
        <taxon>rosids</taxon>
        <taxon>malvids</taxon>
        <taxon>Malvales</taxon>
        <taxon>Malvaceae</taxon>
        <taxon>Malvoideae</taxon>
        <taxon>Hibiscus</taxon>
    </lineage>
</organism>
<dbReference type="Pfam" id="PF00560">
    <property type="entry name" value="LRR_1"/>
    <property type="match status" value="2"/>
</dbReference>
<feature type="domain" description="Leucine-rich repeat-containing N-terminal plant-type" evidence="8">
    <location>
        <begin position="37"/>
        <end position="75"/>
    </location>
</feature>
<name>A0A6A3ARX9_HIBSY</name>
<evidence type="ECO:0000256" key="1">
    <source>
        <dbReference type="ARBA" id="ARBA00022614"/>
    </source>
</evidence>
<dbReference type="Proteomes" id="UP000436088">
    <property type="component" value="Unassembled WGS sequence"/>
</dbReference>
<dbReference type="Gene3D" id="3.80.10.10">
    <property type="entry name" value="Ribonuclease Inhibitor"/>
    <property type="match status" value="3"/>
</dbReference>
<proteinExistence type="predicted"/>
<feature type="signal peptide" evidence="7">
    <location>
        <begin position="1"/>
        <end position="29"/>
    </location>
</feature>
<dbReference type="SUPFAM" id="SSF52058">
    <property type="entry name" value="L domain-like"/>
    <property type="match status" value="1"/>
</dbReference>
<dbReference type="SMART" id="SM00369">
    <property type="entry name" value="LRR_TYP"/>
    <property type="match status" value="3"/>
</dbReference>
<dbReference type="InterPro" id="IPR053211">
    <property type="entry name" value="DNA_repair-toleration"/>
</dbReference>
<reference evidence="9" key="1">
    <citation type="submission" date="2019-09" db="EMBL/GenBank/DDBJ databases">
        <title>Draft genome information of white flower Hibiscus syriacus.</title>
        <authorList>
            <person name="Kim Y.-M."/>
        </authorList>
    </citation>
    <scope>NUCLEOTIDE SEQUENCE [LARGE SCALE GENOMIC DNA]</scope>
    <source>
        <strain evidence="9">YM2019G1</strain>
    </source>
</reference>
<sequence>MELPTKHMNSFLLVLILLSCFNLLGLATASHVVRGNDTDQQALLHFKSKITGDPLKIMDSWSTSIHFCQWRGVTCGGREHQRQQQFEREYPTSFGNLSSLQELTLSINELTGILPEALGRLTNLSYLTVGSNAISSVLPISMFNLSNLGVFDITENKIQGTLSSRIEISMPYVEFFSVGGNQISGQIPISISNATNLNALQLAGNMLSGNVPSLENLDKLFRLALFQNHLGYGKDGDFDFLCTLVNNTILGTLSIAQNNFGGLFPECISNFSTSIFHLSTDQNKIWEEYRIELEISSTRRLWGYHEINYQVLFPLTLEGFISSSYFPLVFNNLQGNIPSSLSNCQHLIRLRLDRNNHSGSVPHEVLGLSSLSIVLDLSSNYMTGELVEEEKLKNLDKLDVSQNRLFGLLPSSLGSCVSLEYLILDGNLFEGPIPSSFS</sequence>
<evidence type="ECO:0000256" key="7">
    <source>
        <dbReference type="SAM" id="SignalP"/>
    </source>
</evidence>
<dbReference type="InterPro" id="IPR032675">
    <property type="entry name" value="LRR_dom_sf"/>
</dbReference>
<dbReference type="Pfam" id="PF08263">
    <property type="entry name" value="LRRNT_2"/>
    <property type="match status" value="1"/>
</dbReference>
<dbReference type="InterPro" id="IPR013210">
    <property type="entry name" value="LRR_N_plant-typ"/>
</dbReference>
<keyword evidence="5" id="KW-1133">Transmembrane helix</keyword>
<evidence type="ECO:0000256" key="6">
    <source>
        <dbReference type="ARBA" id="ARBA00023136"/>
    </source>
</evidence>
<evidence type="ECO:0000313" key="9">
    <source>
        <dbReference type="EMBL" id="KAE8707364.1"/>
    </source>
</evidence>
<dbReference type="PROSITE" id="PS51257">
    <property type="entry name" value="PROKAR_LIPOPROTEIN"/>
    <property type="match status" value="1"/>
</dbReference>
<protein>
    <recommendedName>
        <fullName evidence="8">Leucine-rich repeat-containing N-terminal plant-type domain-containing protein</fullName>
    </recommendedName>
</protein>
<keyword evidence="3 7" id="KW-0732">Signal</keyword>
<accession>A0A6A3ARX9</accession>
<dbReference type="PANTHER" id="PTHR48060:SF21">
    <property type="entry name" value="L DOMAIN-LIKE PROTEIN"/>
    <property type="match status" value="1"/>
</dbReference>
<keyword evidence="4" id="KW-0677">Repeat</keyword>
<feature type="chain" id="PRO_5025368544" description="Leucine-rich repeat-containing N-terminal plant-type domain-containing protein" evidence="7">
    <location>
        <begin position="30"/>
        <end position="438"/>
    </location>
</feature>
<keyword evidence="6" id="KW-0472">Membrane</keyword>
<dbReference type="Pfam" id="PF13855">
    <property type="entry name" value="LRR_8"/>
    <property type="match status" value="1"/>
</dbReference>
<evidence type="ECO:0000256" key="4">
    <source>
        <dbReference type="ARBA" id="ARBA00022737"/>
    </source>
</evidence>